<dbReference type="Proteomes" id="UP001159363">
    <property type="component" value="Chromosome 4"/>
</dbReference>
<evidence type="ECO:0000256" key="1">
    <source>
        <dbReference type="SAM" id="MobiDB-lite"/>
    </source>
</evidence>
<dbReference type="EMBL" id="JARBHB010000005">
    <property type="protein sequence ID" value="KAJ8884449.1"/>
    <property type="molecule type" value="Genomic_DNA"/>
</dbReference>
<protein>
    <submittedName>
        <fullName evidence="2">Uncharacterized protein</fullName>
    </submittedName>
</protein>
<feature type="region of interest" description="Disordered" evidence="1">
    <location>
        <begin position="120"/>
        <end position="143"/>
    </location>
</feature>
<name>A0ABQ9HJC8_9NEOP</name>
<feature type="compositionally biased region" description="Polar residues" evidence="1">
    <location>
        <begin position="124"/>
        <end position="143"/>
    </location>
</feature>
<evidence type="ECO:0000313" key="2">
    <source>
        <dbReference type="EMBL" id="KAJ8884449.1"/>
    </source>
</evidence>
<accession>A0ABQ9HJC8</accession>
<comment type="caution">
    <text evidence="2">The sequence shown here is derived from an EMBL/GenBank/DDBJ whole genome shotgun (WGS) entry which is preliminary data.</text>
</comment>
<reference evidence="2 3" key="1">
    <citation type="submission" date="2023-02" db="EMBL/GenBank/DDBJ databases">
        <title>LHISI_Scaffold_Assembly.</title>
        <authorList>
            <person name="Stuart O.P."/>
            <person name="Cleave R."/>
            <person name="Magrath M.J.L."/>
            <person name="Mikheyev A.S."/>
        </authorList>
    </citation>
    <scope>NUCLEOTIDE SEQUENCE [LARGE SCALE GENOMIC DNA]</scope>
    <source>
        <strain evidence="2">Daus_M_001</strain>
        <tissue evidence="2">Leg muscle</tissue>
    </source>
</reference>
<organism evidence="2 3">
    <name type="scientific">Dryococelus australis</name>
    <dbReference type="NCBI Taxonomy" id="614101"/>
    <lineage>
        <taxon>Eukaryota</taxon>
        <taxon>Metazoa</taxon>
        <taxon>Ecdysozoa</taxon>
        <taxon>Arthropoda</taxon>
        <taxon>Hexapoda</taxon>
        <taxon>Insecta</taxon>
        <taxon>Pterygota</taxon>
        <taxon>Neoptera</taxon>
        <taxon>Polyneoptera</taxon>
        <taxon>Phasmatodea</taxon>
        <taxon>Verophasmatodea</taxon>
        <taxon>Anareolatae</taxon>
        <taxon>Phasmatidae</taxon>
        <taxon>Eurycanthinae</taxon>
        <taxon>Dryococelus</taxon>
    </lineage>
</organism>
<keyword evidence="3" id="KW-1185">Reference proteome</keyword>
<sequence>MILLTWDDSIFHRKIKWFTIDCDIPVVQYYTDEDILELQARIIKTRMAVKIQMRMNLQKKLHRMNAFFTSRSYVSEQQLMSLYLLKKQLEVEKAKKTVQTRITDVFKSLSSPVTIKKLRDEETASPSGTATATLYNNISDNDQ</sequence>
<evidence type="ECO:0000313" key="3">
    <source>
        <dbReference type="Proteomes" id="UP001159363"/>
    </source>
</evidence>
<gene>
    <name evidence="2" type="ORF">PR048_016306</name>
</gene>
<proteinExistence type="predicted"/>